<sequence length="229" mass="25669">MEEGGCGLMICSCGRELCFFCGATFDWQKEHECPEAASVAEQQIDHDSQGHTSASRADSRIPRDTPMQQEEYDAAFVEVTNLLQSMRHIGHGIQLDITRLFPSGVPRGLSVFATPFGHDVGVRVNLEGATVHDFFVHCAQALLVEHPEDHSTRRILALTLILRRIDWFVLDVLENVDAWDSRRRDEEYAAAFSDLGQIVETTELNDEEGIELFSAFFQAAQEEAIVEAE</sequence>
<dbReference type="EMBL" id="NAJO01000004">
    <property type="protein sequence ID" value="OQO12652.1"/>
    <property type="molecule type" value="Genomic_DNA"/>
</dbReference>
<dbReference type="Proteomes" id="UP000192596">
    <property type="component" value="Unassembled WGS sequence"/>
</dbReference>
<dbReference type="InParanoid" id="A0A1V8TN65"/>
<evidence type="ECO:0000256" key="1">
    <source>
        <dbReference type="SAM" id="MobiDB-lite"/>
    </source>
</evidence>
<proteinExistence type="predicted"/>
<feature type="region of interest" description="Disordered" evidence="1">
    <location>
        <begin position="38"/>
        <end position="63"/>
    </location>
</feature>
<name>A0A1V8TN65_9PEZI</name>
<evidence type="ECO:0000313" key="2">
    <source>
        <dbReference type="EMBL" id="OQO12652.1"/>
    </source>
</evidence>
<evidence type="ECO:0000313" key="3">
    <source>
        <dbReference type="Proteomes" id="UP000192596"/>
    </source>
</evidence>
<gene>
    <name evidence="2" type="ORF">B0A48_02115</name>
</gene>
<organism evidence="2 3">
    <name type="scientific">Cryoendolithus antarcticus</name>
    <dbReference type="NCBI Taxonomy" id="1507870"/>
    <lineage>
        <taxon>Eukaryota</taxon>
        <taxon>Fungi</taxon>
        <taxon>Dikarya</taxon>
        <taxon>Ascomycota</taxon>
        <taxon>Pezizomycotina</taxon>
        <taxon>Dothideomycetes</taxon>
        <taxon>Dothideomycetidae</taxon>
        <taxon>Cladosporiales</taxon>
        <taxon>Cladosporiaceae</taxon>
        <taxon>Cryoendolithus</taxon>
    </lineage>
</organism>
<accession>A0A1V8TN65</accession>
<keyword evidence="3" id="KW-1185">Reference proteome</keyword>
<reference evidence="3" key="1">
    <citation type="submission" date="2017-03" db="EMBL/GenBank/DDBJ databases">
        <title>Genomes of endolithic fungi from Antarctica.</title>
        <authorList>
            <person name="Coleine C."/>
            <person name="Masonjones S."/>
            <person name="Stajich J.E."/>
        </authorList>
    </citation>
    <scope>NUCLEOTIDE SEQUENCE [LARGE SCALE GENOMIC DNA]</scope>
    <source>
        <strain evidence="3">CCFEE 5527</strain>
    </source>
</reference>
<protein>
    <submittedName>
        <fullName evidence="2">Uncharacterized protein</fullName>
    </submittedName>
</protein>
<dbReference type="AlphaFoldDB" id="A0A1V8TN65"/>
<comment type="caution">
    <text evidence="2">The sequence shown here is derived from an EMBL/GenBank/DDBJ whole genome shotgun (WGS) entry which is preliminary data.</text>
</comment>